<dbReference type="Proteomes" id="UP000032545">
    <property type="component" value="Unassembled WGS sequence"/>
</dbReference>
<feature type="domain" description="ABC3 transporter permease C-terminal" evidence="8">
    <location>
        <begin position="275"/>
        <end position="394"/>
    </location>
</feature>
<gene>
    <name evidence="9" type="ORF">FF36_03261</name>
</gene>
<dbReference type="EMBL" id="JYFN01000024">
    <property type="protein sequence ID" value="KJE22389.1"/>
    <property type="molecule type" value="Genomic_DNA"/>
</dbReference>
<dbReference type="InterPro" id="IPR050250">
    <property type="entry name" value="Macrolide_Exporter_MacB"/>
</dbReference>
<evidence type="ECO:0000256" key="2">
    <source>
        <dbReference type="ARBA" id="ARBA00022475"/>
    </source>
</evidence>
<keyword evidence="3 7" id="KW-0812">Transmembrane</keyword>
<feature type="domain" description="ABC3 transporter permease C-terminal" evidence="8">
    <location>
        <begin position="724"/>
        <end position="839"/>
    </location>
</feature>
<feature type="transmembrane region" description="Helical" evidence="7">
    <location>
        <begin position="410"/>
        <end position="430"/>
    </location>
</feature>
<keyword evidence="10" id="KW-1185">Reference proteome</keyword>
<dbReference type="Pfam" id="PF02687">
    <property type="entry name" value="FtsX"/>
    <property type="match status" value="2"/>
</dbReference>
<dbReference type="InterPro" id="IPR003838">
    <property type="entry name" value="ABC3_permease_C"/>
</dbReference>
<feature type="transmembrane region" description="Helical" evidence="7">
    <location>
        <begin position="723"/>
        <end position="746"/>
    </location>
</feature>
<reference evidence="10" key="1">
    <citation type="submission" date="2015-02" db="EMBL/GenBank/DDBJ databases">
        <title>Draft Genome of Frankia sp. CpI1-S.</title>
        <authorList>
            <person name="Oshone R.T."/>
            <person name="Ngom M."/>
            <person name="Ghodhbane-Gtari F."/>
            <person name="Gtari M."/>
            <person name="Morris K."/>
            <person name="Thomas K."/>
            <person name="Sen A."/>
            <person name="Tisa L.S."/>
        </authorList>
    </citation>
    <scope>NUCLEOTIDE SEQUENCE [LARGE SCALE GENOMIC DNA]</scope>
    <source>
        <strain evidence="10">CpI1-S</strain>
    </source>
</reference>
<dbReference type="PANTHER" id="PTHR30572">
    <property type="entry name" value="MEMBRANE COMPONENT OF TRANSPORTER-RELATED"/>
    <property type="match status" value="1"/>
</dbReference>
<evidence type="ECO:0000313" key="9">
    <source>
        <dbReference type="EMBL" id="KJE22389.1"/>
    </source>
</evidence>
<feature type="transmembrane region" description="Helical" evidence="7">
    <location>
        <begin position="442"/>
        <end position="475"/>
    </location>
</feature>
<feature type="transmembrane region" description="Helical" evidence="7">
    <location>
        <begin position="17"/>
        <end position="39"/>
    </location>
</feature>
<feature type="transmembrane region" description="Helical" evidence="7">
    <location>
        <begin position="811"/>
        <end position="829"/>
    </location>
</feature>
<reference evidence="9 10" key="2">
    <citation type="journal article" date="2016" name="Genome Announc.">
        <title>Permanent Draft Genome Sequences for Two Variants of Frankia sp. Strain CpI1, the First Frankia Strain Isolated from Root Nodules of Comptonia peregrina.</title>
        <authorList>
            <person name="Oshone R."/>
            <person name="Hurst S.G.IV."/>
            <person name="Abebe-Akele F."/>
            <person name="Simpson S."/>
            <person name="Morris K."/>
            <person name="Thomas W.K."/>
            <person name="Tisa L.S."/>
        </authorList>
    </citation>
    <scope>NUCLEOTIDE SEQUENCE [LARGE SCALE GENOMIC DNA]</scope>
    <source>
        <strain evidence="10">CpI1-S</strain>
    </source>
</reference>
<dbReference type="OrthoDB" id="3223244at2"/>
<keyword evidence="4 7" id="KW-1133">Transmembrane helix</keyword>
<evidence type="ECO:0000313" key="10">
    <source>
        <dbReference type="Proteomes" id="UP000032545"/>
    </source>
</evidence>
<evidence type="ECO:0000259" key="8">
    <source>
        <dbReference type="Pfam" id="PF02687"/>
    </source>
</evidence>
<dbReference type="PANTHER" id="PTHR30572:SF4">
    <property type="entry name" value="ABC TRANSPORTER PERMEASE YTRF"/>
    <property type="match status" value="1"/>
</dbReference>
<evidence type="ECO:0000256" key="1">
    <source>
        <dbReference type="ARBA" id="ARBA00004651"/>
    </source>
</evidence>
<name>A0A0D8BEK1_9ACTN</name>
<accession>A0A0D8BEK1</accession>
<protein>
    <submittedName>
        <fullName evidence="9">ABC-type antimicrobial peptide transport system, permease component</fullName>
    </submittedName>
</protein>
<evidence type="ECO:0000256" key="6">
    <source>
        <dbReference type="ARBA" id="ARBA00038076"/>
    </source>
</evidence>
<dbReference type="GO" id="GO:0005886">
    <property type="term" value="C:plasma membrane"/>
    <property type="evidence" value="ECO:0007669"/>
    <property type="project" value="UniProtKB-SubCell"/>
</dbReference>
<dbReference type="AlphaFoldDB" id="A0A0D8BEK1"/>
<keyword evidence="2" id="KW-1003">Cell membrane</keyword>
<organism evidence="9 10">
    <name type="scientific">Frankia torreyi</name>
    <dbReference type="NCBI Taxonomy" id="1856"/>
    <lineage>
        <taxon>Bacteria</taxon>
        <taxon>Bacillati</taxon>
        <taxon>Actinomycetota</taxon>
        <taxon>Actinomycetes</taxon>
        <taxon>Frankiales</taxon>
        <taxon>Frankiaceae</taxon>
        <taxon>Frankia</taxon>
    </lineage>
</organism>
<feature type="transmembrane region" description="Helical" evidence="7">
    <location>
        <begin position="771"/>
        <end position="791"/>
    </location>
</feature>
<feature type="transmembrane region" description="Helical" evidence="7">
    <location>
        <begin position="324"/>
        <end position="346"/>
    </location>
</feature>
<feature type="transmembrane region" description="Helical" evidence="7">
    <location>
        <begin position="269"/>
        <end position="294"/>
    </location>
</feature>
<feature type="transmembrane region" description="Helical" evidence="7">
    <location>
        <begin position="496"/>
        <end position="516"/>
    </location>
</feature>
<evidence type="ECO:0000256" key="5">
    <source>
        <dbReference type="ARBA" id="ARBA00023136"/>
    </source>
</evidence>
<dbReference type="PATRIC" id="fig|1502723.3.peg.2677"/>
<proteinExistence type="inferred from homology"/>
<dbReference type="GO" id="GO:0022857">
    <property type="term" value="F:transmembrane transporter activity"/>
    <property type="evidence" value="ECO:0007669"/>
    <property type="project" value="TreeGrafter"/>
</dbReference>
<feature type="transmembrane region" description="Helical" evidence="7">
    <location>
        <begin position="366"/>
        <end position="389"/>
    </location>
</feature>
<comment type="subcellular location">
    <subcellularLocation>
        <location evidence="1">Cell membrane</location>
        <topology evidence="1">Multi-pass membrane protein</topology>
    </subcellularLocation>
</comment>
<evidence type="ECO:0000256" key="7">
    <source>
        <dbReference type="SAM" id="Phobius"/>
    </source>
</evidence>
<comment type="caution">
    <text evidence="9">The sequence shown here is derived from an EMBL/GenBank/DDBJ whole genome shotgun (WGS) entry which is preliminary data.</text>
</comment>
<sequence>MTVLWLALRTLRTRRSVFLGSVVALVCTCALITACGLLFQSALTSHPPTERYRDVPLVVAGRQSLAFTYGSGDGKNTEHVALPERVRPAADLADRLRAVPGVAGVVPDVSLPVGLAIAGTEIITPDTVQLHGWGSARLTPYRLTKGRAPAGPGEVVVDTDLARGAHLAPGSRVTVAATDRVAGGYTVVGVAAPHSADPRPAVFVSDAEASRLTAGLVDVFGVYPAPDADSTAVAKAVRRAVRGLPLSVRTGDGRGTAEFLDVDSALENVVALSATFGGISMAVALFVLAGTLALSVQQRRRELALLRAVGATGRQIRRLVGGETLALSLLACLPGLVGGAALAWVLRAVLVDHGVAPAAMRLDVGWIPLLVAAGATVLTAQLAVLVSGLRAGRLRPAQALSDASAPPARLGFGRFLLGLLCAAGGIAVVATTRFLTGGVLTAIAAGAVLLHLFAAGLLGPLVARLTLALLGPFIRGLSRTSGFLAVANSRAHTRRVTAVFTPLVLCTALGGTLLFLQTSRSHASEVQGRDRVLADQALTTRQGLPAGFVDTVRATPGVTAAAGLTPTTVVTGGSDGYAAQAVTFGGAPGTPGGTSGLLDLDVTAGSLADLRGDTVALSADQAHGKHVGRTVRLWLGDGTRRDLRLVAVYRRNIGFGDYLLPYAVVATHTTSPLIQTVLVDTAPGAHLDWQTLTTAYPGLHVHDHAALTDAEQRQEDLNAWTNYLLVALLLAFAAIAVVNTLVTATLERGREFATLRLTGATRRQVLRMVRWEAVLITAIALVVGAAITAVTLVPFSRGISGTGTPYVPPQWAAALLGSGLLLAMAGSLLPARAVLRTPPVQTAGTGR</sequence>
<keyword evidence="5 7" id="KW-0472">Membrane</keyword>
<comment type="similarity">
    <text evidence="6">Belongs to the ABC-4 integral membrane protein family.</text>
</comment>
<evidence type="ECO:0000256" key="4">
    <source>
        <dbReference type="ARBA" id="ARBA00022989"/>
    </source>
</evidence>
<evidence type="ECO:0000256" key="3">
    <source>
        <dbReference type="ARBA" id="ARBA00022692"/>
    </source>
</evidence>